<dbReference type="GO" id="GO:0005524">
    <property type="term" value="F:ATP binding"/>
    <property type="evidence" value="ECO:0007669"/>
    <property type="project" value="UniProtKB-KW"/>
</dbReference>
<dbReference type="Pfam" id="PF14935">
    <property type="entry name" value="TMEM138"/>
    <property type="match status" value="1"/>
</dbReference>
<evidence type="ECO:0000256" key="4">
    <source>
        <dbReference type="ARBA" id="ARBA00022840"/>
    </source>
</evidence>
<dbReference type="GO" id="GO:0016887">
    <property type="term" value="F:ATP hydrolysis activity"/>
    <property type="evidence" value="ECO:0007669"/>
    <property type="project" value="InterPro"/>
</dbReference>
<dbReference type="SUPFAM" id="SSF52540">
    <property type="entry name" value="P-loop containing nucleoside triphosphate hydrolases"/>
    <property type="match status" value="1"/>
</dbReference>
<keyword evidence="5 7" id="KW-0206">Cytoskeleton</keyword>
<dbReference type="InterPro" id="IPR003593">
    <property type="entry name" value="AAA+_ATPase"/>
</dbReference>
<feature type="compositionally biased region" description="Basic and acidic residues" evidence="8">
    <location>
        <begin position="329"/>
        <end position="339"/>
    </location>
</feature>
<keyword evidence="12" id="KW-1185">Reference proteome</keyword>
<evidence type="ECO:0000256" key="2">
    <source>
        <dbReference type="ARBA" id="ARBA00022701"/>
    </source>
</evidence>
<evidence type="ECO:0000256" key="5">
    <source>
        <dbReference type="ARBA" id="ARBA00023212"/>
    </source>
</evidence>
<protein>
    <recommendedName>
        <fullName evidence="7">Katanin p60 ATPase-containing subunit A1</fullName>
        <shortName evidence="7">Katanin p60 subunit A1</shortName>
        <ecNumber evidence="7">5.6.1.1</ecNumber>
    </recommendedName>
    <alternativeName>
        <fullName evidence="7">p60 katanin</fullName>
    </alternativeName>
</protein>
<dbReference type="InterPro" id="IPR050304">
    <property type="entry name" value="MT-severing_AAA_ATPase"/>
</dbReference>
<dbReference type="Gene3D" id="3.40.50.300">
    <property type="entry name" value="P-loop containing nucleotide triphosphate hydrolases"/>
    <property type="match status" value="1"/>
</dbReference>
<accession>A0A1V9ZBT2</accession>
<evidence type="ECO:0000256" key="6">
    <source>
        <dbReference type="ARBA" id="ARBA00023235"/>
    </source>
</evidence>
<sequence length="659" mass="73288">MSLNASAEYMNLIEKSPLGAAFSVILVQGFIQIAAAINLFILLGTTFPFRNGLLGILAHHFNKILWIHFIYFLLSALLAIVRISILTKGATIMELWDYPGYYFLSVVQKLFMIAYAHATLDTVARLGNVKYYTKDAWVQIHSHLPSIGIYRGVLNELKPAIKRVSGMKERQDWLQVESELEAELAIILDYMDSLHGLKTAPGAKNRKPRGSTPPERPNSGDRWQVVENKRSASENADPDVWAPPSPDRRRAPAAPNWVDNNVKRNNRLNAAAGQQQNAAPVRGNPPARLANRAVADKENNRKPRAAPGVKKNTPAASNADKPPSTTPKKPGEKPKYSELAREQGWVDIELIEGIERDIVDNGPKITFEDIAGLEHTKQLLQEAVMLPQIAPHLFKDGRLKPCNGVLMFGPPGTGKTLLAKAVANVCNSTFFNVSASTLASKYRGESEKMVRILFEMARHYSPAIIFMDEIDAIAGARGGAEEHESSRRVKTELLVQINGVGSGEKSDIENNRVMVLAATNLPWQIDEAMRRRLTKRVYIPLPDLHGRKALFQLNLKRVDVAEDVDYDKLATATEGYSGDDICGVCETAKMFPVKRLYTPEYLKQLQVKRNEGAGDDEIKAMEKNGLVHDILTALDNVSKSVGQDQLVRFQKWEEEFGSK</sequence>
<dbReference type="EMBL" id="JNBS01002105">
    <property type="protein sequence ID" value="OQR95453.1"/>
    <property type="molecule type" value="Genomic_DNA"/>
</dbReference>
<keyword evidence="2 7" id="KW-0493">Microtubule</keyword>
<dbReference type="PANTHER" id="PTHR23074">
    <property type="entry name" value="AAA DOMAIN-CONTAINING"/>
    <property type="match status" value="1"/>
</dbReference>
<evidence type="ECO:0000256" key="7">
    <source>
        <dbReference type="HAMAP-Rule" id="MF_03023"/>
    </source>
</evidence>
<feature type="transmembrane region" description="Helical" evidence="9">
    <location>
        <begin position="64"/>
        <end position="85"/>
    </location>
</feature>
<dbReference type="Pfam" id="PF17862">
    <property type="entry name" value="AAA_lid_3"/>
    <property type="match status" value="1"/>
</dbReference>
<dbReference type="InterPro" id="IPR028596">
    <property type="entry name" value="KATNA1"/>
</dbReference>
<comment type="catalytic activity">
    <reaction evidence="7">
        <text>n ATP + n H2O + a microtubule = n ADP + n phosphate + (n+1) alpha/beta tubulin heterodimers.</text>
        <dbReference type="EC" id="5.6.1.1"/>
    </reaction>
</comment>
<keyword evidence="1 7" id="KW-0963">Cytoplasm</keyword>
<evidence type="ECO:0000313" key="12">
    <source>
        <dbReference type="Proteomes" id="UP000243217"/>
    </source>
</evidence>
<dbReference type="GO" id="GO:0051013">
    <property type="term" value="P:microtubule severing"/>
    <property type="evidence" value="ECO:0007669"/>
    <property type="project" value="UniProtKB-UniRule"/>
</dbReference>
<dbReference type="EC" id="5.6.1.1" evidence="7"/>
<dbReference type="GO" id="GO:0008568">
    <property type="term" value="F:microtubule severing ATPase activity"/>
    <property type="evidence" value="ECO:0007669"/>
    <property type="project" value="UniProtKB-EC"/>
</dbReference>
<dbReference type="GO" id="GO:0005874">
    <property type="term" value="C:microtubule"/>
    <property type="evidence" value="ECO:0007669"/>
    <property type="project" value="UniProtKB-KW"/>
</dbReference>
<proteinExistence type="inferred from homology"/>
<feature type="region of interest" description="Disordered" evidence="8">
    <location>
        <begin position="199"/>
        <end position="261"/>
    </location>
</feature>
<evidence type="ECO:0000256" key="8">
    <source>
        <dbReference type="SAM" id="MobiDB-lite"/>
    </source>
</evidence>
<dbReference type="SMART" id="SM00382">
    <property type="entry name" value="AAA"/>
    <property type="match status" value="1"/>
</dbReference>
<feature type="domain" description="AAA+ ATPase" evidence="10">
    <location>
        <begin position="401"/>
        <end position="543"/>
    </location>
</feature>
<evidence type="ECO:0000256" key="9">
    <source>
        <dbReference type="SAM" id="Phobius"/>
    </source>
</evidence>
<feature type="transmembrane region" description="Helical" evidence="9">
    <location>
        <begin position="20"/>
        <end position="43"/>
    </location>
</feature>
<organism evidence="11 12">
    <name type="scientific">Thraustotheca clavata</name>
    <dbReference type="NCBI Taxonomy" id="74557"/>
    <lineage>
        <taxon>Eukaryota</taxon>
        <taxon>Sar</taxon>
        <taxon>Stramenopiles</taxon>
        <taxon>Oomycota</taxon>
        <taxon>Saprolegniomycetes</taxon>
        <taxon>Saprolegniales</taxon>
        <taxon>Achlyaceae</taxon>
        <taxon>Thraustotheca</taxon>
    </lineage>
</organism>
<evidence type="ECO:0000259" key="10">
    <source>
        <dbReference type="SMART" id="SM00382"/>
    </source>
</evidence>
<keyword evidence="3 7" id="KW-0547">Nucleotide-binding</keyword>
<dbReference type="PANTHER" id="PTHR23074:SF19">
    <property type="entry name" value="KATANIN P60 ATPASE-CONTAINING SUBUNIT A1"/>
    <property type="match status" value="1"/>
</dbReference>
<dbReference type="InterPro" id="IPR003959">
    <property type="entry name" value="ATPase_AAA_core"/>
</dbReference>
<name>A0A1V9ZBT2_9STRA</name>
<dbReference type="GO" id="GO:0008017">
    <property type="term" value="F:microtubule binding"/>
    <property type="evidence" value="ECO:0007669"/>
    <property type="project" value="UniProtKB-UniRule"/>
</dbReference>
<dbReference type="AlphaFoldDB" id="A0A1V9ZBT2"/>
<dbReference type="GO" id="GO:0005737">
    <property type="term" value="C:cytoplasm"/>
    <property type="evidence" value="ECO:0007669"/>
    <property type="project" value="UniProtKB-UniRule"/>
</dbReference>
<dbReference type="Gene3D" id="1.20.58.80">
    <property type="entry name" value="Phosphotransferase system, lactose/cellobiose-type IIA subunit"/>
    <property type="match status" value="1"/>
</dbReference>
<feature type="region of interest" description="Disordered" evidence="8">
    <location>
        <begin position="293"/>
        <end position="339"/>
    </location>
</feature>
<dbReference type="Proteomes" id="UP000243217">
    <property type="component" value="Unassembled WGS sequence"/>
</dbReference>
<comment type="subcellular location">
    <subcellularLocation>
        <location evidence="7">Cytoplasm</location>
        <location evidence="7">Cytoskeleton</location>
    </subcellularLocation>
</comment>
<dbReference type="InterPro" id="IPR041569">
    <property type="entry name" value="AAA_lid_3"/>
</dbReference>
<keyword evidence="9" id="KW-0812">Transmembrane</keyword>
<feature type="binding site" evidence="7">
    <location>
        <begin position="409"/>
        <end position="416"/>
    </location>
    <ligand>
        <name>ATP</name>
        <dbReference type="ChEBI" id="CHEBI:30616"/>
    </ligand>
</feature>
<reference evidence="11 12" key="1">
    <citation type="journal article" date="2014" name="Genome Biol. Evol.">
        <title>The secreted proteins of Achlya hypogyna and Thraustotheca clavata identify the ancestral oomycete secretome and reveal gene acquisitions by horizontal gene transfer.</title>
        <authorList>
            <person name="Misner I."/>
            <person name="Blouin N."/>
            <person name="Leonard G."/>
            <person name="Richards T.A."/>
            <person name="Lane C.E."/>
        </authorList>
    </citation>
    <scope>NUCLEOTIDE SEQUENCE [LARGE SCALE GENOMIC DNA]</scope>
    <source>
        <strain evidence="11 12">ATCC 34112</strain>
    </source>
</reference>
<evidence type="ECO:0000313" key="11">
    <source>
        <dbReference type="EMBL" id="OQR95453.1"/>
    </source>
</evidence>
<keyword evidence="9" id="KW-1133">Transmembrane helix</keyword>
<comment type="caution">
    <text evidence="11">The sequence shown here is derived from an EMBL/GenBank/DDBJ whole genome shotgun (WGS) entry which is preliminary data.</text>
</comment>
<evidence type="ECO:0000256" key="3">
    <source>
        <dbReference type="ARBA" id="ARBA00022741"/>
    </source>
</evidence>
<keyword evidence="6 7" id="KW-0413">Isomerase</keyword>
<dbReference type="FunFam" id="3.40.50.300:FF:000159">
    <property type="entry name" value="Katanin p60 ATPase-containing subunit A1"/>
    <property type="match status" value="1"/>
</dbReference>
<dbReference type="Pfam" id="PF00004">
    <property type="entry name" value="AAA"/>
    <property type="match status" value="1"/>
</dbReference>
<keyword evidence="9" id="KW-0472">Membrane</keyword>
<dbReference type="HAMAP" id="MF_03023">
    <property type="entry name" value="Katanin_p60_A1"/>
    <property type="match status" value="1"/>
</dbReference>
<gene>
    <name evidence="7" type="primary">KATNA1</name>
    <name evidence="11" type="ORF">THRCLA_07860</name>
</gene>
<dbReference type="InterPro" id="IPR027417">
    <property type="entry name" value="P-loop_NTPase"/>
</dbReference>
<dbReference type="InterPro" id="IPR024133">
    <property type="entry name" value="TM_138"/>
</dbReference>
<feature type="transmembrane region" description="Helical" evidence="9">
    <location>
        <begin position="100"/>
        <end position="120"/>
    </location>
</feature>
<keyword evidence="4 7" id="KW-0067">ATP-binding</keyword>
<comment type="function">
    <text evidence="7">Severs microtubules in an ATP-dependent manner. Microtubule severing may promote rapid reorganization of cellular microtubule arrays.</text>
</comment>
<comment type="similarity">
    <text evidence="7">Belongs to the AAA ATPase family. Katanin p60 subunit A1 subfamily.</text>
</comment>
<evidence type="ECO:0000256" key="1">
    <source>
        <dbReference type="ARBA" id="ARBA00022490"/>
    </source>
</evidence>
<dbReference type="Gene3D" id="1.10.8.60">
    <property type="match status" value="1"/>
</dbReference>
<dbReference type="OrthoDB" id="5334845at2759"/>
<dbReference type="STRING" id="74557.A0A1V9ZBT2"/>